<name>A0A9Q3ETI5_9BASI</name>
<proteinExistence type="predicted"/>
<evidence type="ECO:0000313" key="3">
    <source>
        <dbReference type="Proteomes" id="UP000765509"/>
    </source>
</evidence>
<protein>
    <recommendedName>
        <fullName evidence="1">Reverse transcriptase Ty1/copia-type domain-containing protein</fullName>
    </recommendedName>
</protein>
<reference evidence="2" key="1">
    <citation type="submission" date="2021-03" db="EMBL/GenBank/DDBJ databases">
        <title>Draft genome sequence of rust myrtle Austropuccinia psidii MF-1, a brazilian biotype.</title>
        <authorList>
            <person name="Quecine M.C."/>
            <person name="Pachon D.M.R."/>
            <person name="Bonatelli M.L."/>
            <person name="Correr F.H."/>
            <person name="Franceschini L.M."/>
            <person name="Leite T.F."/>
            <person name="Margarido G.R.A."/>
            <person name="Almeida C.A."/>
            <person name="Ferrarezi J.A."/>
            <person name="Labate C.A."/>
        </authorList>
    </citation>
    <scope>NUCLEOTIDE SEQUENCE</scope>
    <source>
        <strain evidence="2">MF-1</strain>
    </source>
</reference>
<evidence type="ECO:0000259" key="1">
    <source>
        <dbReference type="Pfam" id="PF07727"/>
    </source>
</evidence>
<comment type="caution">
    <text evidence="2">The sequence shown here is derived from an EMBL/GenBank/DDBJ whole genome shotgun (WGS) entry which is preliminary data.</text>
</comment>
<organism evidence="2 3">
    <name type="scientific">Austropuccinia psidii MF-1</name>
    <dbReference type="NCBI Taxonomy" id="1389203"/>
    <lineage>
        <taxon>Eukaryota</taxon>
        <taxon>Fungi</taxon>
        <taxon>Dikarya</taxon>
        <taxon>Basidiomycota</taxon>
        <taxon>Pucciniomycotina</taxon>
        <taxon>Pucciniomycetes</taxon>
        <taxon>Pucciniales</taxon>
        <taxon>Sphaerophragmiaceae</taxon>
        <taxon>Austropuccinia</taxon>
    </lineage>
</organism>
<dbReference type="InterPro" id="IPR013103">
    <property type="entry name" value="RVT_2"/>
</dbReference>
<dbReference type="Pfam" id="PF07727">
    <property type="entry name" value="RVT_2"/>
    <property type="match status" value="1"/>
</dbReference>
<feature type="domain" description="Reverse transcriptase Ty1/copia-type" evidence="1">
    <location>
        <begin position="157"/>
        <end position="228"/>
    </location>
</feature>
<keyword evidence="3" id="KW-1185">Reference proteome</keyword>
<dbReference type="EMBL" id="AVOT02033834">
    <property type="protein sequence ID" value="MBW0527808.1"/>
    <property type="molecule type" value="Genomic_DNA"/>
</dbReference>
<gene>
    <name evidence="2" type="ORF">O181_067523</name>
</gene>
<dbReference type="AlphaFoldDB" id="A0A9Q3ETI5"/>
<evidence type="ECO:0000313" key="2">
    <source>
        <dbReference type="EMBL" id="MBW0527808.1"/>
    </source>
</evidence>
<sequence>MPQPNPGDIAWAMMVESKIPDCFWRFAYASACFLHNRLLNSQCLQSSPHQVLFVQAPSISMLYPFGAEAIVNIPTIQQGHKLSPRAQIQSTSVIFPRFQYSNNTPTGCEKGSLSHIVNAAMLDITIPKHIGQVLSGLLWHEWKRVCKDELEKMALRDVWEAVDKDKTMKMVGHRWVFNIKRPADRTIEKFKACLVARGDCQRPGMDCTETYAPTASLMSLQLVLAHAVSL</sequence>
<dbReference type="Proteomes" id="UP000765509">
    <property type="component" value="Unassembled WGS sequence"/>
</dbReference>
<accession>A0A9Q3ETI5</accession>